<gene>
    <name evidence="2" type="ORF">V5799_004357</name>
</gene>
<protein>
    <submittedName>
        <fullName evidence="2">Uncharacterized protein</fullName>
    </submittedName>
</protein>
<comment type="caution">
    <text evidence="2">The sequence shown here is derived from an EMBL/GenBank/DDBJ whole genome shotgun (WGS) entry which is preliminary data.</text>
</comment>
<evidence type="ECO:0000256" key="1">
    <source>
        <dbReference type="SAM" id="MobiDB-lite"/>
    </source>
</evidence>
<evidence type="ECO:0000313" key="3">
    <source>
        <dbReference type="Proteomes" id="UP001321473"/>
    </source>
</evidence>
<accession>A0AAQ4D6C1</accession>
<dbReference type="AlphaFoldDB" id="A0AAQ4D6C1"/>
<dbReference type="Proteomes" id="UP001321473">
    <property type="component" value="Unassembled WGS sequence"/>
</dbReference>
<feature type="region of interest" description="Disordered" evidence="1">
    <location>
        <begin position="1"/>
        <end position="45"/>
    </location>
</feature>
<feature type="compositionally biased region" description="Polar residues" evidence="1">
    <location>
        <begin position="27"/>
        <end position="40"/>
    </location>
</feature>
<name>A0AAQ4D6C1_AMBAM</name>
<keyword evidence="3" id="KW-1185">Reference proteome</keyword>
<feature type="compositionally biased region" description="Polar residues" evidence="1">
    <location>
        <begin position="1"/>
        <end position="14"/>
    </location>
</feature>
<dbReference type="EMBL" id="JARKHS020034602">
    <property type="protein sequence ID" value="KAK8758011.1"/>
    <property type="molecule type" value="Genomic_DNA"/>
</dbReference>
<proteinExistence type="predicted"/>
<reference evidence="2 3" key="1">
    <citation type="journal article" date="2023" name="Arcadia Sci">
        <title>De novo assembly of a long-read Amblyomma americanum tick genome.</title>
        <authorList>
            <person name="Chou S."/>
            <person name="Poskanzer K.E."/>
            <person name="Rollins M."/>
            <person name="Thuy-Boun P.S."/>
        </authorList>
    </citation>
    <scope>NUCLEOTIDE SEQUENCE [LARGE SCALE GENOMIC DNA]</scope>
    <source>
        <strain evidence="2">F_SG_1</strain>
        <tissue evidence="2">Salivary glands</tissue>
    </source>
</reference>
<sequence>MSLFLSSPVASASTDGEGIGTEEYQDENWNSTESEITSAATPEPCNIPRIDVGRNVTVAERCTCQAEAPLYPDDYDQYEDDDMTVVVQRSNNEANASDVVDTESELVNVTAGSPINATVPTTQPSGTSERNGMVSDGTPCLAWKKDFEQKIVAGVCKKGKCDRTKTITYTIPTTKRPPYDPFAYHCKVNTTLINSKLEVALGCTASCIGGNNETWNETRLNDGRLCALDTGSGDGDYTNRTGVCRNGSCVTADFTPWTHPNGCIDATVRRNGRVSRIEAAGAGCCYVR</sequence>
<organism evidence="2 3">
    <name type="scientific">Amblyomma americanum</name>
    <name type="common">Lone star tick</name>
    <dbReference type="NCBI Taxonomy" id="6943"/>
    <lineage>
        <taxon>Eukaryota</taxon>
        <taxon>Metazoa</taxon>
        <taxon>Ecdysozoa</taxon>
        <taxon>Arthropoda</taxon>
        <taxon>Chelicerata</taxon>
        <taxon>Arachnida</taxon>
        <taxon>Acari</taxon>
        <taxon>Parasitiformes</taxon>
        <taxon>Ixodida</taxon>
        <taxon>Ixodoidea</taxon>
        <taxon>Ixodidae</taxon>
        <taxon>Amblyomminae</taxon>
        <taxon>Amblyomma</taxon>
    </lineage>
</organism>
<evidence type="ECO:0000313" key="2">
    <source>
        <dbReference type="EMBL" id="KAK8758011.1"/>
    </source>
</evidence>